<dbReference type="InterPro" id="IPR001610">
    <property type="entry name" value="PAC"/>
</dbReference>
<sequence>MSGESAHEALHDELGLLVIRVDAQLAVCYVNAFCLRLLGYDRLDQVFQWPLADLLKLDATESQEFLALVSEVGAYGYLGALATTVTASGGQRFRISWSLERHAGSDAIRAPICVVGADVTRVHQNMKAAALFRDVAQHNPLSIIITDAHLSIVFANPAASAISGYSAEDLIGSSPRLFRSGLTPEATYRELWAALHAGTVWTGEFTNQRKDGAIYRQRMTISPIVDDQGCVSSYFSIAEEVSKERELEDRLEALTSTDALTGLHNRAGFMNELTRLALLADDQGTGISVVHVDIDDFANVNRLLGHVCADRLLIEIGRRLGATVRDADIVARLGNDEFGLLFAVPESPSLDDGLDVSERLLAAIRAPLTIDDHELEVSSSIGIACFPDDGKQAGELLARAASATQMAKRAGGDSVAHYNALLANEDSGRQELLAALRQAVASKQLLLHYQPQVSLQTGAVIGLEALVRWQHPEKGLILPGHFIPAAEESGLIIAIGEWVLAEACRQMRQWLDAGLPSIKVAVNLSARHFRFANLHLTVGDALAAHRIDAWALEIEITEGAMMHDVAVAASTSQRLKEIGVRLSLDDFGTGYSSLAYLSRFPIDVVKIDQSFVRDVTTNPTNAAIVQAIVAMSHTLGKVTLAEGVETEEQMQYLRRIDCDEMQGYFFSRPLPADEIATLRHRGQRLHFGAGKSDALPTLLLVDDEPNILSALNRLLRREGYRVLAAGSAEAAFAILAREEVEVILTDQRMPMMTGVELLARVKTLYPRTVRLVLSGYSEISVVTDAINRGAVYKYLNKPWDDEHLRNEIRDAFRMWKERFGQETKD</sequence>
<dbReference type="AlphaFoldDB" id="A0A1A8XWQ1"/>
<dbReference type="InterPro" id="IPR035919">
    <property type="entry name" value="EAL_sf"/>
</dbReference>
<evidence type="ECO:0000259" key="4">
    <source>
        <dbReference type="PROSITE" id="PS50113"/>
    </source>
</evidence>
<reference evidence="7 8" key="1">
    <citation type="submission" date="2016-06" db="EMBL/GenBank/DDBJ databases">
        <authorList>
            <person name="Kjaerup R.B."/>
            <person name="Dalgaard T.S."/>
            <person name="Juul-Madsen H.R."/>
        </authorList>
    </citation>
    <scope>NUCLEOTIDE SEQUENCE [LARGE SCALE GENOMIC DNA]</scope>
    <source>
        <strain evidence="7">3</strain>
    </source>
</reference>
<dbReference type="SUPFAM" id="SSF52172">
    <property type="entry name" value="CheY-like"/>
    <property type="match status" value="1"/>
</dbReference>
<dbReference type="InterPro" id="IPR035965">
    <property type="entry name" value="PAS-like_dom_sf"/>
</dbReference>
<dbReference type="SUPFAM" id="SSF55073">
    <property type="entry name" value="Nucleotide cyclase"/>
    <property type="match status" value="1"/>
</dbReference>
<dbReference type="STRING" id="1860102.ACCAA_670005"/>
<dbReference type="SMART" id="SM00091">
    <property type="entry name" value="PAS"/>
    <property type="match status" value="2"/>
</dbReference>
<evidence type="ECO:0000256" key="1">
    <source>
        <dbReference type="PROSITE-ProRule" id="PRU00169"/>
    </source>
</evidence>
<dbReference type="PROSITE" id="PS50887">
    <property type="entry name" value="GGDEF"/>
    <property type="match status" value="1"/>
</dbReference>
<evidence type="ECO:0000313" key="7">
    <source>
        <dbReference type="EMBL" id="SBT09062.1"/>
    </source>
</evidence>
<dbReference type="SMART" id="SM00086">
    <property type="entry name" value="PAC"/>
    <property type="match status" value="1"/>
</dbReference>
<name>A0A1A8XWQ1_9PROT</name>
<protein>
    <submittedName>
        <fullName evidence="7">Response regulator receiver modulated PAS/PAC sensor-containing diguanylate cyclase/phosphodiesterase</fullName>
    </submittedName>
</protein>
<dbReference type="InterPro" id="IPR000160">
    <property type="entry name" value="GGDEF_dom"/>
</dbReference>
<evidence type="ECO:0000259" key="5">
    <source>
        <dbReference type="PROSITE" id="PS50883"/>
    </source>
</evidence>
<feature type="domain" description="GGDEF" evidence="6">
    <location>
        <begin position="285"/>
        <end position="420"/>
    </location>
</feature>
<organism evidence="7 8">
    <name type="scientific">Candidatus Accumulibacter aalborgensis</name>
    <dbReference type="NCBI Taxonomy" id="1860102"/>
    <lineage>
        <taxon>Bacteria</taxon>
        <taxon>Pseudomonadati</taxon>
        <taxon>Pseudomonadota</taxon>
        <taxon>Betaproteobacteria</taxon>
        <taxon>Candidatus Accumulibacter</taxon>
    </lineage>
</organism>
<feature type="domain" description="Response regulatory" evidence="2">
    <location>
        <begin position="697"/>
        <end position="812"/>
    </location>
</feature>
<dbReference type="InterPro" id="IPR001633">
    <property type="entry name" value="EAL_dom"/>
</dbReference>
<feature type="domain" description="PAC" evidence="4">
    <location>
        <begin position="201"/>
        <end position="253"/>
    </location>
</feature>
<proteinExistence type="predicted"/>
<dbReference type="PROSITE" id="PS50113">
    <property type="entry name" value="PAC"/>
    <property type="match status" value="1"/>
</dbReference>
<accession>A0A1A8XWQ1</accession>
<dbReference type="Gene3D" id="3.20.20.450">
    <property type="entry name" value="EAL domain"/>
    <property type="match status" value="1"/>
</dbReference>
<dbReference type="PROSITE" id="PS50112">
    <property type="entry name" value="PAS"/>
    <property type="match status" value="1"/>
</dbReference>
<dbReference type="SMART" id="SM00267">
    <property type="entry name" value="GGDEF"/>
    <property type="match status" value="1"/>
</dbReference>
<dbReference type="Proteomes" id="UP000199169">
    <property type="component" value="Unassembled WGS sequence"/>
</dbReference>
<dbReference type="InterPro" id="IPR043128">
    <property type="entry name" value="Rev_trsase/Diguanyl_cyclase"/>
</dbReference>
<dbReference type="Pfam" id="PF00072">
    <property type="entry name" value="Response_reg"/>
    <property type="match status" value="1"/>
</dbReference>
<dbReference type="Pfam" id="PF13426">
    <property type="entry name" value="PAS_9"/>
    <property type="match status" value="1"/>
</dbReference>
<dbReference type="CDD" id="cd01949">
    <property type="entry name" value="GGDEF"/>
    <property type="match status" value="1"/>
</dbReference>
<dbReference type="PROSITE" id="PS50110">
    <property type="entry name" value="RESPONSE_REGULATORY"/>
    <property type="match status" value="1"/>
</dbReference>
<dbReference type="SUPFAM" id="SSF141868">
    <property type="entry name" value="EAL domain-like"/>
    <property type="match status" value="1"/>
</dbReference>
<dbReference type="InterPro" id="IPR000700">
    <property type="entry name" value="PAS-assoc_C"/>
</dbReference>
<dbReference type="Gene3D" id="3.40.50.2300">
    <property type="match status" value="1"/>
</dbReference>
<dbReference type="NCBIfam" id="TIGR00229">
    <property type="entry name" value="sensory_box"/>
    <property type="match status" value="1"/>
</dbReference>
<dbReference type="PANTHER" id="PTHR44757:SF2">
    <property type="entry name" value="BIOFILM ARCHITECTURE MAINTENANCE PROTEIN MBAA"/>
    <property type="match status" value="1"/>
</dbReference>
<dbReference type="FunFam" id="3.20.20.450:FF:000001">
    <property type="entry name" value="Cyclic di-GMP phosphodiesterase yahA"/>
    <property type="match status" value="1"/>
</dbReference>
<keyword evidence="1" id="KW-0597">Phosphoprotein</keyword>
<dbReference type="CDD" id="cd01948">
    <property type="entry name" value="EAL"/>
    <property type="match status" value="1"/>
</dbReference>
<dbReference type="GO" id="GO:0000160">
    <property type="term" value="P:phosphorelay signal transduction system"/>
    <property type="evidence" value="ECO:0007669"/>
    <property type="project" value="InterPro"/>
</dbReference>
<dbReference type="InterPro" id="IPR001789">
    <property type="entry name" value="Sig_transdc_resp-reg_receiver"/>
</dbReference>
<feature type="modified residue" description="4-aspartylphosphate" evidence="1">
    <location>
        <position position="746"/>
    </location>
</feature>
<gene>
    <name evidence="7" type="ORF">ACCAA_670005</name>
</gene>
<evidence type="ECO:0000259" key="3">
    <source>
        <dbReference type="PROSITE" id="PS50112"/>
    </source>
</evidence>
<dbReference type="SMART" id="SM00052">
    <property type="entry name" value="EAL"/>
    <property type="match status" value="1"/>
</dbReference>
<dbReference type="CDD" id="cd00130">
    <property type="entry name" value="PAS"/>
    <property type="match status" value="2"/>
</dbReference>
<evidence type="ECO:0000259" key="2">
    <source>
        <dbReference type="PROSITE" id="PS50110"/>
    </source>
</evidence>
<keyword evidence="8" id="KW-1185">Reference proteome</keyword>
<feature type="domain" description="EAL" evidence="5">
    <location>
        <begin position="429"/>
        <end position="683"/>
    </location>
</feature>
<dbReference type="Gene3D" id="3.30.450.20">
    <property type="entry name" value="PAS domain"/>
    <property type="match status" value="1"/>
</dbReference>
<dbReference type="PANTHER" id="PTHR44757">
    <property type="entry name" value="DIGUANYLATE CYCLASE DGCP"/>
    <property type="match status" value="1"/>
</dbReference>
<dbReference type="InterPro" id="IPR052155">
    <property type="entry name" value="Biofilm_reg_signaling"/>
</dbReference>
<dbReference type="Pfam" id="PF00990">
    <property type="entry name" value="GGDEF"/>
    <property type="match status" value="1"/>
</dbReference>
<dbReference type="InterPro" id="IPR000014">
    <property type="entry name" value="PAS"/>
</dbReference>
<dbReference type="InterPro" id="IPR011006">
    <property type="entry name" value="CheY-like_superfamily"/>
</dbReference>
<dbReference type="InterPro" id="IPR029787">
    <property type="entry name" value="Nucleotide_cyclase"/>
</dbReference>
<dbReference type="CDD" id="cd17569">
    <property type="entry name" value="REC_HupR-like"/>
    <property type="match status" value="1"/>
</dbReference>
<dbReference type="EMBL" id="FLQX01000146">
    <property type="protein sequence ID" value="SBT09062.1"/>
    <property type="molecule type" value="Genomic_DNA"/>
</dbReference>
<dbReference type="PROSITE" id="PS50883">
    <property type="entry name" value="EAL"/>
    <property type="match status" value="1"/>
</dbReference>
<feature type="domain" description="PAS" evidence="3">
    <location>
        <begin position="128"/>
        <end position="185"/>
    </location>
</feature>
<dbReference type="SUPFAM" id="SSF55785">
    <property type="entry name" value="PYP-like sensor domain (PAS domain)"/>
    <property type="match status" value="1"/>
</dbReference>
<evidence type="ECO:0000313" key="8">
    <source>
        <dbReference type="Proteomes" id="UP000199169"/>
    </source>
</evidence>
<dbReference type="RefSeq" id="WP_186408611.1">
    <property type="nucleotide sequence ID" value="NZ_FLQX01000146.1"/>
</dbReference>
<dbReference type="Pfam" id="PF00563">
    <property type="entry name" value="EAL"/>
    <property type="match status" value="1"/>
</dbReference>
<dbReference type="NCBIfam" id="TIGR00254">
    <property type="entry name" value="GGDEF"/>
    <property type="match status" value="1"/>
</dbReference>
<dbReference type="Gene3D" id="3.30.70.270">
    <property type="match status" value="1"/>
</dbReference>
<dbReference type="SMART" id="SM00448">
    <property type="entry name" value="REC"/>
    <property type="match status" value="1"/>
</dbReference>
<evidence type="ECO:0000259" key="6">
    <source>
        <dbReference type="PROSITE" id="PS50887"/>
    </source>
</evidence>